<keyword evidence="6" id="KW-1185">Reference proteome</keyword>
<dbReference type="PANTHER" id="PTHR45138">
    <property type="entry name" value="REGULATORY COMPONENTS OF SENSORY TRANSDUCTION SYSTEM"/>
    <property type="match status" value="1"/>
</dbReference>
<dbReference type="SMART" id="SM00267">
    <property type="entry name" value="GGDEF"/>
    <property type="match status" value="1"/>
</dbReference>
<gene>
    <name evidence="5" type="ORF">ADFLV_0770</name>
</gene>
<dbReference type="KEGG" id="adz:ADFLV_0770"/>
<dbReference type="EC" id="2.7.7.65" evidence="1"/>
<dbReference type="AlphaFoldDB" id="A0AAE7BCE4"/>
<dbReference type="InterPro" id="IPR029787">
    <property type="entry name" value="Nucleotide_cyclase"/>
</dbReference>
<dbReference type="InterPro" id="IPR043128">
    <property type="entry name" value="Rev_trsase/Diguanyl_cyclase"/>
</dbReference>
<dbReference type="NCBIfam" id="TIGR00254">
    <property type="entry name" value="GGDEF"/>
    <property type="match status" value="1"/>
</dbReference>
<protein>
    <recommendedName>
        <fullName evidence="1">diguanylate cyclase</fullName>
        <ecNumber evidence="1">2.7.7.65</ecNumber>
    </recommendedName>
</protein>
<feature type="domain" description="GGDEF" evidence="4">
    <location>
        <begin position="280"/>
        <end position="412"/>
    </location>
</feature>
<evidence type="ECO:0000313" key="5">
    <source>
        <dbReference type="EMBL" id="QKF76815.1"/>
    </source>
</evidence>
<evidence type="ECO:0000259" key="4">
    <source>
        <dbReference type="PROSITE" id="PS50887"/>
    </source>
</evidence>
<accession>A0AAE7BCE4</accession>
<reference evidence="5 6" key="1">
    <citation type="submission" date="2020-05" db="EMBL/GenBank/DDBJ databases">
        <title>Complete genome sequencing of Campylobacter and Arcobacter type strains.</title>
        <authorList>
            <person name="Miller W.G."/>
            <person name="Yee E."/>
        </authorList>
    </citation>
    <scope>NUCLEOTIDE SEQUENCE [LARGE SCALE GENOMIC DNA]</scope>
    <source>
        <strain evidence="5 6">LMG 25694</strain>
    </source>
</reference>
<name>A0AAE7BCE4_9BACT</name>
<dbReference type="Pfam" id="PF00990">
    <property type="entry name" value="GGDEF"/>
    <property type="match status" value="1"/>
</dbReference>
<dbReference type="CDD" id="cd01949">
    <property type="entry name" value="GGDEF"/>
    <property type="match status" value="1"/>
</dbReference>
<feature type="coiled-coil region" evidence="3">
    <location>
        <begin position="222"/>
        <end position="249"/>
    </location>
</feature>
<evidence type="ECO:0000256" key="3">
    <source>
        <dbReference type="SAM" id="Coils"/>
    </source>
</evidence>
<keyword evidence="3" id="KW-0175">Coiled coil</keyword>
<proteinExistence type="predicted"/>
<dbReference type="RefSeq" id="WP_129011026.1">
    <property type="nucleotide sequence ID" value="NZ_CP053835.1"/>
</dbReference>
<evidence type="ECO:0000256" key="2">
    <source>
        <dbReference type="ARBA" id="ARBA00034247"/>
    </source>
</evidence>
<evidence type="ECO:0000256" key="1">
    <source>
        <dbReference type="ARBA" id="ARBA00012528"/>
    </source>
</evidence>
<dbReference type="FunFam" id="3.30.70.270:FF:000001">
    <property type="entry name" value="Diguanylate cyclase domain protein"/>
    <property type="match status" value="1"/>
</dbReference>
<dbReference type="InterPro" id="IPR000160">
    <property type="entry name" value="GGDEF_dom"/>
</dbReference>
<dbReference type="PANTHER" id="PTHR45138:SF9">
    <property type="entry name" value="DIGUANYLATE CYCLASE DGCM-RELATED"/>
    <property type="match status" value="1"/>
</dbReference>
<organism evidence="5 6">
    <name type="scientific">Arcobacter defluvii</name>
    <dbReference type="NCBI Taxonomy" id="873191"/>
    <lineage>
        <taxon>Bacteria</taxon>
        <taxon>Pseudomonadati</taxon>
        <taxon>Campylobacterota</taxon>
        <taxon>Epsilonproteobacteria</taxon>
        <taxon>Campylobacterales</taxon>
        <taxon>Arcobacteraceae</taxon>
        <taxon>Arcobacter</taxon>
    </lineage>
</organism>
<dbReference type="Gene3D" id="3.30.70.270">
    <property type="match status" value="1"/>
</dbReference>
<dbReference type="GO" id="GO:0052621">
    <property type="term" value="F:diguanylate cyclase activity"/>
    <property type="evidence" value="ECO:0007669"/>
    <property type="project" value="UniProtKB-EC"/>
</dbReference>
<dbReference type="PROSITE" id="PS50887">
    <property type="entry name" value="GGDEF"/>
    <property type="match status" value="1"/>
</dbReference>
<comment type="catalytic activity">
    <reaction evidence="2">
        <text>2 GTP = 3',3'-c-di-GMP + 2 diphosphate</text>
        <dbReference type="Rhea" id="RHEA:24898"/>
        <dbReference type="ChEBI" id="CHEBI:33019"/>
        <dbReference type="ChEBI" id="CHEBI:37565"/>
        <dbReference type="ChEBI" id="CHEBI:58805"/>
        <dbReference type="EC" id="2.7.7.65"/>
    </reaction>
</comment>
<dbReference type="InterPro" id="IPR050469">
    <property type="entry name" value="Diguanylate_Cyclase"/>
</dbReference>
<dbReference type="SUPFAM" id="SSF55073">
    <property type="entry name" value="Nucleotide cyclase"/>
    <property type="match status" value="1"/>
</dbReference>
<sequence>MVNIKELTKDTLFQLKEENIATTPEHYFIEFKKQAKLNNVNLKEFELFEKIKENLTEEEKKSSKLESFNDLANILIQRTSTEELKQLVEALNDILIPSVDFSFIEDIEEFILKILKDPKKLTSTDSISKLKELSKHRIDADRKVLKDKTDDIVKLTSLMSRYFDKTLSEGENSTEEILKIKDELINLNISNSSHRELKIVQKKLIDTIYKLENSIKENRKIITNSREKFEHLNKQIEDLQKELVLVKEEHQIDYLTNILNRRAYHQEVDKMEKKFSIFDADYAIVFYDIDHFKDINDKFGHSCGDLVLKSFAGILKDLTRKEDIIARYGGEEFIALINYQEEVEVQRYLKRVKKTIENCNFIYKDIEIKIKFSAGISYRNKYDSFLEAKKRADELLYEAKHKGRDKIIFDNGIEI</sequence>
<evidence type="ECO:0000313" key="6">
    <source>
        <dbReference type="Proteomes" id="UP000503313"/>
    </source>
</evidence>
<dbReference type="EMBL" id="CP053835">
    <property type="protein sequence ID" value="QKF76815.1"/>
    <property type="molecule type" value="Genomic_DNA"/>
</dbReference>
<dbReference type="Proteomes" id="UP000503313">
    <property type="component" value="Chromosome"/>
</dbReference>